<keyword evidence="4" id="KW-1185">Reference proteome</keyword>
<dbReference type="GO" id="GO:0022857">
    <property type="term" value="F:transmembrane transporter activity"/>
    <property type="evidence" value="ECO:0007669"/>
    <property type="project" value="InterPro"/>
</dbReference>
<proteinExistence type="predicted"/>
<feature type="transmembrane region" description="Helical" evidence="1">
    <location>
        <begin position="405"/>
        <end position="422"/>
    </location>
</feature>
<feature type="transmembrane region" description="Helical" evidence="1">
    <location>
        <begin position="374"/>
        <end position="393"/>
    </location>
</feature>
<dbReference type="InterPro" id="IPR011701">
    <property type="entry name" value="MFS"/>
</dbReference>
<organism evidence="3 4">
    <name type="scientific">Tetradesmus obliquus</name>
    <name type="common">Green alga</name>
    <name type="synonym">Acutodesmus obliquus</name>
    <dbReference type="NCBI Taxonomy" id="3088"/>
    <lineage>
        <taxon>Eukaryota</taxon>
        <taxon>Viridiplantae</taxon>
        <taxon>Chlorophyta</taxon>
        <taxon>core chlorophytes</taxon>
        <taxon>Chlorophyceae</taxon>
        <taxon>CS clade</taxon>
        <taxon>Sphaeropleales</taxon>
        <taxon>Scenedesmaceae</taxon>
        <taxon>Tetradesmus</taxon>
    </lineage>
</organism>
<evidence type="ECO:0000313" key="3">
    <source>
        <dbReference type="EMBL" id="SZX77473.1"/>
    </source>
</evidence>
<evidence type="ECO:0000313" key="4">
    <source>
        <dbReference type="Proteomes" id="UP000256970"/>
    </source>
</evidence>
<dbReference type="EMBL" id="FNXT01000294">
    <property type="protein sequence ID" value="SZX63228.1"/>
    <property type="molecule type" value="Genomic_DNA"/>
</dbReference>
<dbReference type="EMBL" id="FNXT01001285">
    <property type="protein sequence ID" value="SZX77473.1"/>
    <property type="molecule type" value="Genomic_DNA"/>
</dbReference>
<dbReference type="AlphaFoldDB" id="A0A383WJP6"/>
<sequence length="541" mass="56150">MAAARLSCSIAAATARCRTVPARLLHRPHPAVLHAPHCLRLSLQRLQAAAAADQPADEPAKRLAVPRVLNIFQVVKDPACNRKLVALSVSQLLFSFATYMHDAYLPVYLQDVLGLSNTKIGAAQGVAQMLCQFAKGFAGVAGDILDCQVCVLLAGTFITLSCKLMFAALGTVNAVAGVGATVAWFMATRFLDRMAKGLRDAPAKAITNDLAKRSGDAPDAAYGLRQSLATAGALLGSSVAGLVFIGTGQSYEATFVAAVIPPAVAAAWLMTQFRDELSCRLHQGRTSTDSFAGTPASKAGSTAASTAAAAAAVGAEDTPAPAQQYSLPQKLRALVAAFKPAYWQALAVAAVVYFTRFDAAFVGLRAKQVMPASHIPLLYLLNSLLQTLLTAPLSKLSGSSIQVRNRLLGVGLAAMALGNWVFASQLTGNMPGMFLGASLLGIHMALTHSTITAMVAVYMPHSSVPGIGKLGGTAVSFTDFLLGFALVASNTLAGCLSDWTNSRGLGNTGCFYGGGCASLAALLLLTLFARFGSLGRKGTEA</sequence>
<dbReference type="Proteomes" id="UP000256970">
    <property type="component" value="Unassembled WGS sequence"/>
</dbReference>
<reference evidence="3 4" key="1">
    <citation type="submission" date="2016-10" db="EMBL/GenBank/DDBJ databases">
        <authorList>
            <person name="Cai Z."/>
        </authorList>
    </citation>
    <scope>NUCLEOTIDE SEQUENCE [LARGE SCALE GENOMIC DNA]</scope>
</reference>
<feature type="transmembrane region" description="Helical" evidence="1">
    <location>
        <begin position="164"/>
        <end position="187"/>
    </location>
</feature>
<dbReference type="InterPro" id="IPR036259">
    <property type="entry name" value="MFS_trans_sf"/>
</dbReference>
<evidence type="ECO:0000256" key="1">
    <source>
        <dbReference type="SAM" id="Phobius"/>
    </source>
</evidence>
<dbReference type="PANTHER" id="PTHR23518:SF2">
    <property type="entry name" value="MAJOR FACILITATOR SUPERFAMILY TRANSPORTER"/>
    <property type="match status" value="1"/>
</dbReference>
<feature type="transmembrane region" description="Helical" evidence="1">
    <location>
        <begin position="470"/>
        <end position="491"/>
    </location>
</feature>
<evidence type="ECO:0008006" key="5">
    <source>
        <dbReference type="Google" id="ProtNLM"/>
    </source>
</evidence>
<feature type="transmembrane region" description="Helical" evidence="1">
    <location>
        <begin position="228"/>
        <end position="247"/>
    </location>
</feature>
<evidence type="ECO:0000313" key="2">
    <source>
        <dbReference type="EMBL" id="SZX63228.1"/>
    </source>
</evidence>
<protein>
    <recommendedName>
        <fullName evidence="5">Major facilitator superfamily (MFS) profile domain-containing protein</fullName>
    </recommendedName>
</protein>
<dbReference type="PANTHER" id="PTHR23518">
    <property type="entry name" value="C-METHYLTRANSFERASE"/>
    <property type="match status" value="1"/>
</dbReference>
<dbReference type="SUPFAM" id="SSF103473">
    <property type="entry name" value="MFS general substrate transporter"/>
    <property type="match status" value="1"/>
</dbReference>
<gene>
    <name evidence="3" type="ORF">BQ4739_LOCUS17825</name>
    <name evidence="2" type="ORF">BQ4739_LOCUS3781</name>
</gene>
<accession>A0A383WJP6</accession>
<keyword evidence="1" id="KW-1133">Transmembrane helix</keyword>
<feature type="transmembrane region" description="Helical" evidence="1">
    <location>
        <begin position="333"/>
        <end position="354"/>
    </location>
</feature>
<feature type="transmembrane region" description="Helical" evidence="1">
    <location>
        <begin position="253"/>
        <end position="271"/>
    </location>
</feature>
<name>A0A383WJP6_TETOB</name>
<keyword evidence="1" id="KW-0812">Transmembrane</keyword>
<feature type="transmembrane region" description="Helical" evidence="1">
    <location>
        <begin position="511"/>
        <end position="529"/>
    </location>
</feature>
<dbReference type="Gene3D" id="1.20.1250.20">
    <property type="entry name" value="MFS general substrate transporter like domains"/>
    <property type="match status" value="1"/>
</dbReference>
<feature type="transmembrane region" description="Helical" evidence="1">
    <location>
        <begin position="434"/>
        <end position="458"/>
    </location>
</feature>
<dbReference type="Pfam" id="PF07690">
    <property type="entry name" value="MFS_1"/>
    <property type="match status" value="1"/>
</dbReference>
<keyword evidence="1" id="KW-0472">Membrane</keyword>